<evidence type="ECO:0000256" key="5">
    <source>
        <dbReference type="ARBA" id="ARBA00022989"/>
    </source>
</evidence>
<keyword evidence="6 7" id="KW-0472">Membrane</keyword>
<dbReference type="PRINTS" id="PR00171">
    <property type="entry name" value="SUGRTRNSPORT"/>
</dbReference>
<name>A0A0C3DUI5_OIDMZ</name>
<dbReference type="HOGENOM" id="CLU_001265_43_5_1"/>
<feature type="transmembrane region" description="Helical" evidence="7">
    <location>
        <begin position="462"/>
        <end position="485"/>
    </location>
</feature>
<reference evidence="9 10" key="1">
    <citation type="submission" date="2014-04" db="EMBL/GenBank/DDBJ databases">
        <authorList>
            <consortium name="DOE Joint Genome Institute"/>
            <person name="Kuo A."/>
            <person name="Martino E."/>
            <person name="Perotto S."/>
            <person name="Kohler A."/>
            <person name="Nagy L.G."/>
            <person name="Floudas D."/>
            <person name="Copeland A."/>
            <person name="Barry K.W."/>
            <person name="Cichocki N."/>
            <person name="Veneault-Fourrey C."/>
            <person name="LaButti K."/>
            <person name="Lindquist E.A."/>
            <person name="Lipzen A."/>
            <person name="Lundell T."/>
            <person name="Morin E."/>
            <person name="Murat C."/>
            <person name="Sun H."/>
            <person name="Tunlid A."/>
            <person name="Henrissat B."/>
            <person name="Grigoriev I.V."/>
            <person name="Hibbett D.S."/>
            <person name="Martin F."/>
            <person name="Nordberg H.P."/>
            <person name="Cantor M.N."/>
            <person name="Hua S.X."/>
        </authorList>
    </citation>
    <scope>NUCLEOTIDE SEQUENCE [LARGE SCALE GENOMIC DNA]</scope>
    <source>
        <strain evidence="9 10">Zn</strain>
    </source>
</reference>
<keyword evidence="4 7" id="KW-0812">Transmembrane</keyword>
<proteinExistence type="inferred from homology"/>
<dbReference type="InterPro" id="IPR020846">
    <property type="entry name" value="MFS_dom"/>
</dbReference>
<feature type="transmembrane region" description="Helical" evidence="7">
    <location>
        <begin position="236"/>
        <end position="258"/>
    </location>
</feature>
<evidence type="ECO:0000256" key="2">
    <source>
        <dbReference type="ARBA" id="ARBA00010992"/>
    </source>
</evidence>
<dbReference type="AlphaFoldDB" id="A0A0C3DUI5"/>
<dbReference type="OrthoDB" id="5290825at2759"/>
<keyword evidence="3" id="KW-0813">Transport</keyword>
<dbReference type="PANTHER" id="PTHR48020">
    <property type="entry name" value="PROTON MYO-INOSITOL COTRANSPORTER"/>
    <property type="match status" value="1"/>
</dbReference>
<dbReference type="InterPro" id="IPR036259">
    <property type="entry name" value="MFS_trans_sf"/>
</dbReference>
<comment type="subcellular location">
    <subcellularLocation>
        <location evidence="1">Membrane</location>
        <topology evidence="1">Multi-pass membrane protein</topology>
    </subcellularLocation>
</comment>
<dbReference type="NCBIfam" id="TIGR00879">
    <property type="entry name" value="SP"/>
    <property type="match status" value="1"/>
</dbReference>
<evidence type="ECO:0000256" key="4">
    <source>
        <dbReference type="ARBA" id="ARBA00022692"/>
    </source>
</evidence>
<dbReference type="PROSITE" id="PS00217">
    <property type="entry name" value="SUGAR_TRANSPORT_2"/>
    <property type="match status" value="1"/>
</dbReference>
<dbReference type="InterPro" id="IPR003663">
    <property type="entry name" value="Sugar/inositol_transpt"/>
</dbReference>
<gene>
    <name evidence="9" type="ORF">OIDMADRAFT_175896</name>
</gene>
<sequence>MAARGPNKKIDLDTEDAPVAALPNLRKGSVFVDRSHQKESLAAFADNVTGEIKNPLAGIPKDQLFQDVEEFASEFGLNDEIPLLKKGALIAQSPGEADSITELNDEDRRVLRDEITHRWRHPRTLYLTIILNSIAAAIQGWDQTGSNGANLTFSQVLGIPDTGDYCNIPANKAICDKNSWIVGFINSCPYIAICVFAAWISDPLNNLLGRRGVIFLAAIFSLLAPFGQALSQKWGQLVACRILLGIGMGLKEVTVPVFSAESAPSSIRGGLVMSWQLWTAFGILMGTCANLVFVNGGRNAWRYQFGSAFIPAVPLILGVWFCPESPRWLMKKGKVDKAYWSLLRLRNSSLQAARDLYYIHAQLVYEDTLLEESGLSKTSNMFVRFAELFTIPRLRRATQASGIVMIAQQMCGINIMAFYSSTIFFESGADLKTSLLASFGFGLINFVFAFPAIWTIDTFGRRGLLLFTFPNMCWSLLVAGMCYFIPKSSRAHLGLVALFVYIYAAFYSPGEGPVPFTYSAEVFPLSHREIGMSWAVATNNFWGTVVSLTFPRQLRAFSTAGAFGFYAAMNLIAFVMIFLWLPETKQRSLEELDYVFGVSTRRHMNFQLFEVLPWWFRTYILRRKGLRSPQLYRLVSEETSAEYELDRKTEGISTSVNNGHTDVV</sequence>
<comment type="similarity">
    <text evidence="2">Belongs to the major facilitator superfamily. Sugar transporter (TC 2.A.1.1) family.</text>
</comment>
<evidence type="ECO:0000259" key="8">
    <source>
        <dbReference type="PROSITE" id="PS50850"/>
    </source>
</evidence>
<feature type="transmembrane region" description="Helical" evidence="7">
    <location>
        <begin position="212"/>
        <end position="230"/>
    </location>
</feature>
<dbReference type="FunFam" id="1.20.1250.20:FF:000100">
    <property type="entry name" value="MFS sugar transporter, putative"/>
    <property type="match status" value="1"/>
</dbReference>
<feature type="transmembrane region" description="Helical" evidence="7">
    <location>
        <begin position="270"/>
        <end position="294"/>
    </location>
</feature>
<organism evidence="9 10">
    <name type="scientific">Oidiodendron maius (strain Zn)</name>
    <dbReference type="NCBI Taxonomy" id="913774"/>
    <lineage>
        <taxon>Eukaryota</taxon>
        <taxon>Fungi</taxon>
        <taxon>Dikarya</taxon>
        <taxon>Ascomycota</taxon>
        <taxon>Pezizomycotina</taxon>
        <taxon>Leotiomycetes</taxon>
        <taxon>Leotiomycetes incertae sedis</taxon>
        <taxon>Myxotrichaceae</taxon>
        <taxon>Oidiodendron</taxon>
    </lineage>
</organism>
<evidence type="ECO:0000256" key="3">
    <source>
        <dbReference type="ARBA" id="ARBA00022448"/>
    </source>
</evidence>
<dbReference type="PROSITE" id="PS50850">
    <property type="entry name" value="MFS"/>
    <property type="match status" value="1"/>
</dbReference>
<keyword evidence="10" id="KW-1185">Reference proteome</keyword>
<dbReference type="SUPFAM" id="SSF103473">
    <property type="entry name" value="MFS general substrate transporter"/>
    <property type="match status" value="1"/>
</dbReference>
<protein>
    <recommendedName>
        <fullName evidence="8">Major facilitator superfamily (MFS) profile domain-containing protein</fullName>
    </recommendedName>
</protein>
<feature type="transmembrane region" description="Helical" evidence="7">
    <location>
        <begin position="562"/>
        <end position="581"/>
    </location>
</feature>
<dbReference type="EMBL" id="KN832871">
    <property type="protein sequence ID" value="KIN05733.1"/>
    <property type="molecule type" value="Genomic_DNA"/>
</dbReference>
<evidence type="ECO:0000256" key="7">
    <source>
        <dbReference type="SAM" id="Phobius"/>
    </source>
</evidence>
<dbReference type="Proteomes" id="UP000054321">
    <property type="component" value="Unassembled WGS sequence"/>
</dbReference>
<dbReference type="InParanoid" id="A0A0C3DUI5"/>
<dbReference type="GO" id="GO:0015791">
    <property type="term" value="P:polyol transmembrane transport"/>
    <property type="evidence" value="ECO:0007669"/>
    <property type="project" value="UniProtKB-ARBA"/>
</dbReference>
<dbReference type="GO" id="GO:0022857">
    <property type="term" value="F:transmembrane transporter activity"/>
    <property type="evidence" value="ECO:0007669"/>
    <property type="project" value="InterPro"/>
</dbReference>
<evidence type="ECO:0000256" key="1">
    <source>
        <dbReference type="ARBA" id="ARBA00004141"/>
    </source>
</evidence>
<feature type="transmembrane region" description="Helical" evidence="7">
    <location>
        <begin position="435"/>
        <end position="456"/>
    </location>
</feature>
<dbReference type="Gene3D" id="1.20.1250.20">
    <property type="entry name" value="MFS general substrate transporter like domains"/>
    <property type="match status" value="1"/>
</dbReference>
<dbReference type="InterPro" id="IPR005828">
    <property type="entry name" value="MFS_sugar_transport-like"/>
</dbReference>
<accession>A0A0C3DUI5</accession>
<dbReference type="Pfam" id="PF00083">
    <property type="entry name" value="Sugar_tr"/>
    <property type="match status" value="1"/>
</dbReference>
<feature type="transmembrane region" description="Helical" evidence="7">
    <location>
        <begin position="492"/>
        <end position="510"/>
    </location>
</feature>
<dbReference type="GO" id="GO:0016020">
    <property type="term" value="C:membrane"/>
    <property type="evidence" value="ECO:0007669"/>
    <property type="project" value="UniProtKB-SubCell"/>
</dbReference>
<dbReference type="PANTHER" id="PTHR48020:SF14">
    <property type="entry name" value="SUGAR TRANSPORTER, PUTATIVE-RELATED"/>
    <property type="match status" value="1"/>
</dbReference>
<evidence type="ECO:0000256" key="6">
    <source>
        <dbReference type="ARBA" id="ARBA00023136"/>
    </source>
</evidence>
<keyword evidence="5 7" id="KW-1133">Transmembrane helix</keyword>
<feature type="transmembrane region" description="Helical" evidence="7">
    <location>
        <begin position="300"/>
        <end position="322"/>
    </location>
</feature>
<reference evidence="10" key="2">
    <citation type="submission" date="2015-01" db="EMBL/GenBank/DDBJ databases">
        <title>Evolutionary Origins and Diversification of the Mycorrhizal Mutualists.</title>
        <authorList>
            <consortium name="DOE Joint Genome Institute"/>
            <consortium name="Mycorrhizal Genomics Consortium"/>
            <person name="Kohler A."/>
            <person name="Kuo A."/>
            <person name="Nagy L.G."/>
            <person name="Floudas D."/>
            <person name="Copeland A."/>
            <person name="Barry K.W."/>
            <person name="Cichocki N."/>
            <person name="Veneault-Fourrey C."/>
            <person name="LaButti K."/>
            <person name="Lindquist E.A."/>
            <person name="Lipzen A."/>
            <person name="Lundell T."/>
            <person name="Morin E."/>
            <person name="Murat C."/>
            <person name="Riley R."/>
            <person name="Ohm R."/>
            <person name="Sun H."/>
            <person name="Tunlid A."/>
            <person name="Henrissat B."/>
            <person name="Grigoriev I.V."/>
            <person name="Hibbett D.S."/>
            <person name="Martin F."/>
        </authorList>
    </citation>
    <scope>NUCLEOTIDE SEQUENCE [LARGE SCALE GENOMIC DNA]</scope>
    <source>
        <strain evidence="10">Zn</strain>
    </source>
</reference>
<feature type="domain" description="Major facilitator superfamily (MFS) profile" evidence="8">
    <location>
        <begin position="128"/>
        <end position="585"/>
    </location>
</feature>
<dbReference type="GO" id="GO:0015798">
    <property type="term" value="P:myo-inositol transport"/>
    <property type="evidence" value="ECO:0007669"/>
    <property type="project" value="UniProtKB-ARBA"/>
</dbReference>
<feature type="transmembrane region" description="Helical" evidence="7">
    <location>
        <begin position="180"/>
        <end position="200"/>
    </location>
</feature>
<evidence type="ECO:0000313" key="9">
    <source>
        <dbReference type="EMBL" id="KIN05733.1"/>
    </source>
</evidence>
<evidence type="ECO:0000313" key="10">
    <source>
        <dbReference type="Proteomes" id="UP000054321"/>
    </source>
</evidence>
<dbReference type="InterPro" id="IPR050814">
    <property type="entry name" value="Myo-inositol_Transporter"/>
</dbReference>
<dbReference type="InterPro" id="IPR005829">
    <property type="entry name" value="Sugar_transporter_CS"/>
</dbReference>